<keyword evidence="1" id="KW-0732">Signal</keyword>
<evidence type="ECO:0000313" key="3">
    <source>
        <dbReference type="EnsemblMetazoa" id="KAF7488403.1"/>
    </source>
</evidence>
<protein>
    <submittedName>
        <fullName evidence="2 3">Uncharacterized protein</fullName>
    </submittedName>
</protein>
<organism evidence="2">
    <name type="scientific">Sarcoptes scabiei</name>
    <name type="common">Itch mite</name>
    <name type="synonym">Acarus scabiei</name>
    <dbReference type="NCBI Taxonomy" id="52283"/>
    <lineage>
        <taxon>Eukaryota</taxon>
        <taxon>Metazoa</taxon>
        <taxon>Ecdysozoa</taxon>
        <taxon>Arthropoda</taxon>
        <taxon>Chelicerata</taxon>
        <taxon>Arachnida</taxon>
        <taxon>Acari</taxon>
        <taxon>Acariformes</taxon>
        <taxon>Sarcoptiformes</taxon>
        <taxon>Astigmata</taxon>
        <taxon>Psoroptidia</taxon>
        <taxon>Sarcoptoidea</taxon>
        <taxon>Sarcoptidae</taxon>
        <taxon>Sarcoptinae</taxon>
        <taxon>Sarcoptes</taxon>
    </lineage>
</organism>
<gene>
    <name evidence="2" type="ORF">SSS_4501</name>
</gene>
<keyword evidence="4" id="KW-1185">Reference proteome</keyword>
<feature type="chain" id="PRO_5038316051" evidence="1">
    <location>
        <begin position="26"/>
        <end position="169"/>
    </location>
</feature>
<sequence>MFIRKVQILISTIMIVLFEFDNLMCFDLIDDDLIDGFDLDRESRIVEMRFNIFRRRYSNLIDLDHCLCYVPEPGIYHGIDLNRYLNRFVCEANIYVCSKSDFGKNATLLIDCSRTIGCYYQAKLFPQCRCSSREIKKKTIKCGRSLSKYCPKDLKFLCTSERPKLIGVC</sequence>
<feature type="signal peptide" evidence="1">
    <location>
        <begin position="1"/>
        <end position="25"/>
    </location>
</feature>
<evidence type="ECO:0000256" key="1">
    <source>
        <dbReference type="SAM" id="SignalP"/>
    </source>
</evidence>
<dbReference type="EMBL" id="WVUK01000066">
    <property type="protein sequence ID" value="KAF7488403.1"/>
    <property type="molecule type" value="Genomic_DNA"/>
</dbReference>
<evidence type="ECO:0000313" key="4">
    <source>
        <dbReference type="Proteomes" id="UP000070412"/>
    </source>
</evidence>
<name>A0A834R1Y8_SARSC</name>
<reference evidence="2" key="2">
    <citation type="submission" date="2020-01" db="EMBL/GenBank/DDBJ databases">
        <authorList>
            <person name="Korhonen P.K.K."/>
            <person name="Guangxu M.G."/>
            <person name="Wang T.W."/>
            <person name="Stroehlein A.J.S."/>
            <person name="Young N.D."/>
            <person name="Ang C.-S.A."/>
            <person name="Fernando D.W.F."/>
            <person name="Lu H.L."/>
            <person name="Taylor S.T."/>
            <person name="Ehtesham M.E.M."/>
            <person name="Najaraj S.H.N."/>
            <person name="Harsha G.H.G."/>
            <person name="Madugundu A.M."/>
            <person name="Renuse S.R."/>
            <person name="Holt D.H."/>
            <person name="Pandey A.P."/>
            <person name="Papenfuss A.P."/>
            <person name="Gasser R.B.G."/>
            <person name="Fischer K.F."/>
        </authorList>
    </citation>
    <scope>NUCLEOTIDE SEQUENCE</scope>
    <source>
        <strain evidence="2">SSS_KF_BRIS2020</strain>
    </source>
</reference>
<proteinExistence type="predicted"/>
<dbReference type="EnsemblMetazoa" id="SSS_4501s_mrna">
    <property type="protein sequence ID" value="KAF7488403.1"/>
    <property type="gene ID" value="SSS_4501"/>
</dbReference>
<dbReference type="OrthoDB" id="10539399at2759"/>
<reference evidence="4" key="1">
    <citation type="journal article" date="2020" name="PLoS Negl. Trop. Dis.">
        <title>High-quality nuclear genome for Sarcoptes scabiei-A critical resource for a neglected parasite.</title>
        <authorList>
            <person name="Korhonen P.K."/>
            <person name="Gasser R.B."/>
            <person name="Ma G."/>
            <person name="Wang T."/>
            <person name="Stroehlein A.J."/>
            <person name="Young N.D."/>
            <person name="Ang C.S."/>
            <person name="Fernando D.D."/>
            <person name="Lu H.C."/>
            <person name="Taylor S."/>
            <person name="Reynolds S.L."/>
            <person name="Mofiz E."/>
            <person name="Najaraj S.H."/>
            <person name="Gowda H."/>
            <person name="Madugundu A."/>
            <person name="Renuse S."/>
            <person name="Holt D."/>
            <person name="Pandey A."/>
            <person name="Papenfuss A.T."/>
            <person name="Fischer K."/>
        </authorList>
    </citation>
    <scope>NUCLEOTIDE SEQUENCE [LARGE SCALE GENOMIC DNA]</scope>
</reference>
<reference evidence="3" key="3">
    <citation type="submission" date="2022-06" db="UniProtKB">
        <authorList>
            <consortium name="EnsemblMetazoa"/>
        </authorList>
    </citation>
    <scope>IDENTIFICATION</scope>
</reference>
<dbReference type="AlphaFoldDB" id="A0A834R1Y8"/>
<dbReference type="Proteomes" id="UP000070412">
    <property type="component" value="Unassembled WGS sequence"/>
</dbReference>
<evidence type="ECO:0000313" key="2">
    <source>
        <dbReference type="EMBL" id="KAF7488403.1"/>
    </source>
</evidence>
<accession>A0A834R1Y8</accession>